<feature type="transmembrane region" description="Helical" evidence="7">
    <location>
        <begin position="137"/>
        <end position="156"/>
    </location>
</feature>
<feature type="transmembrane region" description="Helical" evidence="7">
    <location>
        <begin position="227"/>
        <end position="254"/>
    </location>
</feature>
<organism evidence="8 9">
    <name type="scientific">Nelumbo nucifera</name>
    <name type="common">Sacred lotus</name>
    <dbReference type="NCBI Taxonomy" id="4432"/>
    <lineage>
        <taxon>Eukaryota</taxon>
        <taxon>Viridiplantae</taxon>
        <taxon>Streptophyta</taxon>
        <taxon>Embryophyta</taxon>
        <taxon>Tracheophyta</taxon>
        <taxon>Spermatophyta</taxon>
        <taxon>Magnoliopsida</taxon>
        <taxon>Proteales</taxon>
        <taxon>Nelumbonaceae</taxon>
        <taxon>Nelumbo</taxon>
    </lineage>
</organism>
<feature type="transmembrane region" description="Helical" evidence="7">
    <location>
        <begin position="302"/>
        <end position="321"/>
    </location>
</feature>
<keyword evidence="8" id="KW-1185">Reference proteome</keyword>
<dbReference type="OMA" id="ICINCAI"/>
<dbReference type="PANTHER" id="PTHR31376:SF105">
    <property type="entry name" value="PURINE PERMEASE-RELATED"/>
    <property type="match status" value="1"/>
</dbReference>
<evidence type="ECO:0000256" key="5">
    <source>
        <dbReference type="ARBA" id="ARBA00022989"/>
    </source>
</evidence>
<dbReference type="STRING" id="4432.A0A1U8AL18"/>
<evidence type="ECO:0000256" key="6">
    <source>
        <dbReference type="ARBA" id="ARBA00023136"/>
    </source>
</evidence>
<proteinExistence type="inferred from homology"/>
<dbReference type="RefSeq" id="XP_010263028.1">
    <property type="nucleotide sequence ID" value="XM_010264726.2"/>
</dbReference>
<evidence type="ECO:0000313" key="9">
    <source>
        <dbReference type="RefSeq" id="XP_010263028.1"/>
    </source>
</evidence>
<accession>A0A1U8AL18</accession>
<gene>
    <name evidence="9" type="primary">LOC104601415</name>
</gene>
<dbReference type="GO" id="GO:0005345">
    <property type="term" value="F:purine nucleobase transmembrane transporter activity"/>
    <property type="evidence" value="ECO:0007669"/>
    <property type="project" value="UniProtKB-UniRule"/>
</dbReference>
<dbReference type="KEGG" id="nnu:104601415"/>
<dbReference type="SUPFAM" id="SSF103481">
    <property type="entry name" value="Multidrug resistance efflux transporter EmrE"/>
    <property type="match status" value="1"/>
</dbReference>
<evidence type="ECO:0000256" key="4">
    <source>
        <dbReference type="ARBA" id="ARBA00022692"/>
    </source>
</evidence>
<dbReference type="OrthoDB" id="1865379at2759"/>
<feature type="transmembrane region" description="Helical" evidence="7">
    <location>
        <begin position="37"/>
        <end position="62"/>
    </location>
</feature>
<dbReference type="AlphaFoldDB" id="A0A1U8AL18"/>
<comment type="subcellular location">
    <subcellularLocation>
        <location evidence="1 7">Membrane</location>
        <topology evidence="1 7">Multi-pass membrane protein</topology>
    </subcellularLocation>
</comment>
<evidence type="ECO:0000256" key="3">
    <source>
        <dbReference type="ARBA" id="ARBA00022448"/>
    </source>
</evidence>
<dbReference type="GO" id="GO:0015211">
    <property type="term" value="F:purine nucleoside transmembrane transporter activity"/>
    <property type="evidence" value="ECO:0007669"/>
    <property type="project" value="UniProtKB-UniRule"/>
</dbReference>
<evidence type="ECO:0000256" key="1">
    <source>
        <dbReference type="ARBA" id="ARBA00004141"/>
    </source>
</evidence>
<feature type="transmembrane region" description="Helical" evidence="7">
    <location>
        <begin position="104"/>
        <end position="125"/>
    </location>
</feature>
<keyword evidence="3 7" id="KW-0813">Transport</keyword>
<protein>
    <recommendedName>
        <fullName evidence="7">Probable purine permease</fullName>
    </recommendedName>
</protein>
<dbReference type="Proteomes" id="UP000189703">
    <property type="component" value="Unplaced"/>
</dbReference>
<keyword evidence="4 7" id="KW-0812">Transmembrane</keyword>
<dbReference type="Pfam" id="PF16913">
    <property type="entry name" value="PUNUT"/>
    <property type="match status" value="1"/>
</dbReference>
<comment type="similarity">
    <text evidence="2 7">Belongs to the purine permeases (TC 2.A.7.14) family.</text>
</comment>
<sequence>MASRNIESIENGVLNEETHYNKMPEGDSSTKSNMAKWWLLGINCVCTVLGTIAGPLLLRLYFLHGGNRKWIPSWLETAGVPALLGPLTVLYLRERASGVRFLAPTKLLLLSAGIGLLAGLNNFMYSLGLSFLPVSTSSLLLSTQLAFTAFFAFLIAKQKFTPYSTNAVVLMTLGAVLLGLTKSGDRPPGVSNKDYLLGFILTLGAAGLLGFILPCCEVSYATARKTITYSVVLQFQFGVNFFATVFCTIGMLINKDFQAIPREANAFELGAVKYYMVLVSIAIVWQMAVVGLLGVVFCTTSLFAGVLNATLLPLTEIAAVIVYHEKFTGEKGMALALCSWGFISYFYGSYKENKKQKALSETESR</sequence>
<feature type="transmembrane region" description="Helical" evidence="7">
    <location>
        <begin position="74"/>
        <end position="92"/>
    </location>
</feature>
<dbReference type="InterPro" id="IPR037185">
    <property type="entry name" value="EmrE-like"/>
</dbReference>
<keyword evidence="6 7" id="KW-0472">Membrane</keyword>
<feature type="transmembrane region" description="Helical" evidence="7">
    <location>
        <begin position="163"/>
        <end position="180"/>
    </location>
</feature>
<dbReference type="GO" id="GO:0016020">
    <property type="term" value="C:membrane"/>
    <property type="evidence" value="ECO:0007669"/>
    <property type="project" value="UniProtKB-SubCell"/>
</dbReference>
<dbReference type="GeneID" id="104601415"/>
<evidence type="ECO:0000313" key="8">
    <source>
        <dbReference type="Proteomes" id="UP000189703"/>
    </source>
</evidence>
<feature type="transmembrane region" description="Helical" evidence="7">
    <location>
        <begin position="274"/>
        <end position="295"/>
    </location>
</feature>
<feature type="transmembrane region" description="Helical" evidence="7">
    <location>
        <begin position="333"/>
        <end position="350"/>
    </location>
</feature>
<reference evidence="9" key="1">
    <citation type="submission" date="2025-08" db="UniProtKB">
        <authorList>
            <consortium name="RefSeq"/>
        </authorList>
    </citation>
    <scope>IDENTIFICATION</scope>
</reference>
<keyword evidence="5 7" id="KW-1133">Transmembrane helix</keyword>
<name>A0A1U8AL18_NELNU</name>
<evidence type="ECO:0000256" key="7">
    <source>
        <dbReference type="RuleBase" id="RU368015"/>
    </source>
</evidence>
<evidence type="ECO:0000256" key="2">
    <source>
        <dbReference type="ARBA" id="ARBA00006213"/>
    </source>
</evidence>
<dbReference type="GO" id="GO:0022857">
    <property type="term" value="F:transmembrane transporter activity"/>
    <property type="evidence" value="ECO:0000318"/>
    <property type="project" value="GO_Central"/>
</dbReference>
<dbReference type="InterPro" id="IPR030182">
    <property type="entry name" value="PUP_plant"/>
</dbReference>
<feature type="transmembrane region" description="Helical" evidence="7">
    <location>
        <begin position="195"/>
        <end position="215"/>
    </location>
</feature>
<dbReference type="PANTHER" id="PTHR31376">
    <property type="entry name" value="OS09G0467300 PROTEIN-RELATED"/>
    <property type="match status" value="1"/>
</dbReference>